<name>A0A7R9BFY7_9CRUS</name>
<accession>A0A7R9BFY7</accession>
<evidence type="ECO:0000313" key="3">
    <source>
        <dbReference type="Proteomes" id="UP000678499"/>
    </source>
</evidence>
<dbReference type="Proteomes" id="UP000678499">
    <property type="component" value="Unassembled WGS sequence"/>
</dbReference>
<keyword evidence="3" id="KW-1185">Reference proteome</keyword>
<evidence type="ECO:0000313" key="2">
    <source>
        <dbReference type="EMBL" id="CAD7274591.1"/>
    </source>
</evidence>
<organism evidence="2">
    <name type="scientific">Notodromas monacha</name>
    <dbReference type="NCBI Taxonomy" id="399045"/>
    <lineage>
        <taxon>Eukaryota</taxon>
        <taxon>Metazoa</taxon>
        <taxon>Ecdysozoa</taxon>
        <taxon>Arthropoda</taxon>
        <taxon>Crustacea</taxon>
        <taxon>Oligostraca</taxon>
        <taxon>Ostracoda</taxon>
        <taxon>Podocopa</taxon>
        <taxon>Podocopida</taxon>
        <taxon>Cypridocopina</taxon>
        <taxon>Cypridoidea</taxon>
        <taxon>Cyprididae</taxon>
        <taxon>Notodromas</taxon>
    </lineage>
</organism>
<dbReference type="EMBL" id="CAJPEX010000272">
    <property type="protein sequence ID" value="CAG0914743.1"/>
    <property type="molecule type" value="Genomic_DNA"/>
</dbReference>
<feature type="region of interest" description="Disordered" evidence="1">
    <location>
        <begin position="1"/>
        <end position="21"/>
    </location>
</feature>
<protein>
    <submittedName>
        <fullName evidence="2">Uncharacterized protein</fullName>
    </submittedName>
</protein>
<sequence>MRHCPSPEADRRSRRPSRGVERLAHGRIKRALVRCDLQILGTVKLLHGRLAPAARRLLLVSGRMARSHRDRAISVSYSPCDADGDDDESGRGFRGTKRSRWVSWQHMSSLGNVFPRPMFEATPEEIDPLKTVISAVNGQEVSTGHTTSDPCMMDSSKSQLAAPLVLLQWRNGNGRTIKVGYSRASVRTCVLRKWIVPACPRLVPLPCSWRCLEWLNDSRSSGDQCEQIYGDRCINELTIDCGGIVESKNRHLLAKAKTWRSSRRTDKRYDVSLGLKFAEKACVCFSSNFRTAG</sequence>
<proteinExistence type="predicted"/>
<dbReference type="EMBL" id="OA882309">
    <property type="protein sequence ID" value="CAD7274591.1"/>
    <property type="molecule type" value="Genomic_DNA"/>
</dbReference>
<reference evidence="2" key="1">
    <citation type="submission" date="2020-11" db="EMBL/GenBank/DDBJ databases">
        <authorList>
            <person name="Tran Van P."/>
        </authorList>
    </citation>
    <scope>NUCLEOTIDE SEQUENCE</scope>
</reference>
<evidence type="ECO:0000256" key="1">
    <source>
        <dbReference type="SAM" id="MobiDB-lite"/>
    </source>
</evidence>
<dbReference type="AlphaFoldDB" id="A0A7R9BFY7"/>
<gene>
    <name evidence="2" type="ORF">NMOB1V02_LOCUS2419</name>
</gene>